<proteinExistence type="inferred from homology"/>
<dbReference type="SUPFAM" id="SSF56349">
    <property type="entry name" value="DNA breaking-rejoining enzymes"/>
    <property type="match status" value="1"/>
</dbReference>
<dbReference type="PANTHER" id="PTHR30629">
    <property type="entry name" value="PROPHAGE INTEGRASE"/>
    <property type="match status" value="1"/>
</dbReference>
<dbReference type="InterPro" id="IPR050808">
    <property type="entry name" value="Phage_Integrase"/>
</dbReference>
<dbReference type="InterPro" id="IPR010998">
    <property type="entry name" value="Integrase_recombinase_N"/>
</dbReference>
<evidence type="ECO:0000313" key="7">
    <source>
        <dbReference type="Proteomes" id="UP000727993"/>
    </source>
</evidence>
<evidence type="ECO:0000313" key="6">
    <source>
        <dbReference type="EMBL" id="MBK9296174.1"/>
    </source>
</evidence>
<evidence type="ECO:0000256" key="2">
    <source>
        <dbReference type="ARBA" id="ARBA00022908"/>
    </source>
</evidence>
<dbReference type="InterPro" id="IPR013762">
    <property type="entry name" value="Integrase-like_cat_sf"/>
</dbReference>
<comment type="similarity">
    <text evidence="1">Belongs to the 'phage' integrase family.</text>
</comment>
<dbReference type="GO" id="GO:0003677">
    <property type="term" value="F:DNA binding"/>
    <property type="evidence" value="ECO:0007669"/>
    <property type="project" value="UniProtKB-KW"/>
</dbReference>
<comment type="caution">
    <text evidence="6">The sequence shown here is derived from an EMBL/GenBank/DDBJ whole genome shotgun (WGS) entry which is preliminary data.</text>
</comment>
<keyword evidence="2" id="KW-0229">DNA integration</keyword>
<evidence type="ECO:0000256" key="3">
    <source>
        <dbReference type="ARBA" id="ARBA00023125"/>
    </source>
</evidence>
<dbReference type="CDD" id="cd00397">
    <property type="entry name" value="DNA_BRE_C"/>
    <property type="match status" value="1"/>
</dbReference>
<dbReference type="InterPro" id="IPR002104">
    <property type="entry name" value="Integrase_catalytic"/>
</dbReference>
<dbReference type="Gene3D" id="1.10.443.10">
    <property type="entry name" value="Intergrase catalytic core"/>
    <property type="match status" value="1"/>
</dbReference>
<evidence type="ECO:0000259" key="5">
    <source>
        <dbReference type="PROSITE" id="PS51898"/>
    </source>
</evidence>
<keyword evidence="4" id="KW-0233">DNA recombination</keyword>
<dbReference type="GO" id="GO:0006310">
    <property type="term" value="P:DNA recombination"/>
    <property type="evidence" value="ECO:0007669"/>
    <property type="project" value="UniProtKB-KW"/>
</dbReference>
<dbReference type="GO" id="GO:0015074">
    <property type="term" value="P:DNA integration"/>
    <property type="evidence" value="ECO:0007669"/>
    <property type="project" value="UniProtKB-KW"/>
</dbReference>
<sequence>MARTVGWVPKKGGKAGEGSWRVRVSHKDDSGKTKWDSATIKAADHGGKRSSKVIAEKLAIRMEDDRAASAMAPVRPETMTVAELAHRWLAATAERRVPDAQATEVQRTNDYIIAAIGPVLIVHVNAAHIRRVHEESRTGTRGQPLSQTTRRHVHMTCVAMFRWAVRQGFLEANPTDKTDPPKKGFIPRFIIPATQQAAVVKAVQTMGPQRESTEWLMSAAVRISLATGVRQGELVGFQWGDWNPKSQILTVARSITRQNTIREGGKSQRIRHVRLGDAMTGWMGRWRDTLDALGDAHGLPRTTGEDPIVTWVTPRGPPAWRGHIRPQVLSRWWSHNRLEVAEIVNDPAIADVVWHGQRHSFVTAAIEAGASPHDVGTVVGHHAVETTRDYWRDHGASAGRVSDALPDFG</sequence>
<accession>A0A936TDZ6</accession>
<dbReference type="InterPro" id="IPR011010">
    <property type="entry name" value="DNA_brk_join_enz"/>
</dbReference>
<evidence type="ECO:0000256" key="1">
    <source>
        <dbReference type="ARBA" id="ARBA00008857"/>
    </source>
</evidence>
<dbReference type="Pfam" id="PF00589">
    <property type="entry name" value="Phage_integrase"/>
    <property type="match status" value="1"/>
</dbReference>
<reference evidence="6 7" key="1">
    <citation type="submission" date="2020-10" db="EMBL/GenBank/DDBJ databases">
        <title>Connecting structure to function with the recovery of over 1000 high-quality activated sludge metagenome-assembled genomes encoding full-length rRNA genes using long-read sequencing.</title>
        <authorList>
            <person name="Singleton C.M."/>
            <person name="Petriglieri F."/>
            <person name="Kristensen J.M."/>
            <person name="Kirkegaard R.H."/>
            <person name="Michaelsen T.Y."/>
            <person name="Andersen M.H."/>
            <person name="Karst S.M."/>
            <person name="Dueholm M.S."/>
            <person name="Nielsen P.H."/>
            <person name="Albertsen M."/>
        </authorList>
    </citation>
    <scope>NUCLEOTIDE SEQUENCE [LARGE SCALE GENOMIC DNA]</scope>
    <source>
        <strain evidence="6">Lyne_18-Q3-R50-59_MAXAC.006</strain>
    </source>
</reference>
<feature type="domain" description="Tyr recombinase" evidence="5">
    <location>
        <begin position="185"/>
        <end position="406"/>
    </location>
</feature>
<name>A0A936TDZ6_9ACTN</name>
<dbReference type="AlphaFoldDB" id="A0A936TDZ6"/>
<dbReference type="Gene3D" id="1.10.150.130">
    <property type="match status" value="1"/>
</dbReference>
<keyword evidence="3" id="KW-0238">DNA-binding</keyword>
<organism evidence="6 7">
    <name type="scientific">Candidatus Neomicrothrix subdominans</name>
    <dbReference type="NCBI Taxonomy" id="2954438"/>
    <lineage>
        <taxon>Bacteria</taxon>
        <taxon>Bacillati</taxon>
        <taxon>Actinomycetota</taxon>
        <taxon>Acidimicrobiia</taxon>
        <taxon>Acidimicrobiales</taxon>
        <taxon>Microthrixaceae</taxon>
        <taxon>Candidatus Neomicrothrix</taxon>
    </lineage>
</organism>
<dbReference type="EMBL" id="JADJZA010000001">
    <property type="protein sequence ID" value="MBK9296174.1"/>
    <property type="molecule type" value="Genomic_DNA"/>
</dbReference>
<dbReference type="PANTHER" id="PTHR30629:SF2">
    <property type="entry name" value="PROPHAGE INTEGRASE INTS-RELATED"/>
    <property type="match status" value="1"/>
</dbReference>
<protein>
    <submittedName>
        <fullName evidence="6">Site-specific integrase</fullName>
    </submittedName>
</protein>
<gene>
    <name evidence="6" type="ORF">IPN02_04745</name>
</gene>
<evidence type="ECO:0000256" key="4">
    <source>
        <dbReference type="ARBA" id="ARBA00023172"/>
    </source>
</evidence>
<dbReference type="Proteomes" id="UP000727993">
    <property type="component" value="Unassembled WGS sequence"/>
</dbReference>
<dbReference type="PROSITE" id="PS51898">
    <property type="entry name" value="TYR_RECOMBINASE"/>
    <property type="match status" value="1"/>
</dbReference>